<dbReference type="Pfam" id="PF04383">
    <property type="entry name" value="KilA-N"/>
    <property type="match status" value="1"/>
</dbReference>
<evidence type="ECO:0000259" key="1">
    <source>
        <dbReference type="PROSITE" id="PS51301"/>
    </source>
</evidence>
<reference evidence="2 3" key="1">
    <citation type="submission" date="2022-02" db="EMBL/GenBank/DDBJ databases">
        <title>Mesosutterella porci, a novel member of the family Sutterellaceae from pig feces.</title>
        <authorList>
            <person name="Wylensek D."/>
            <person name="Clavel T."/>
        </authorList>
    </citation>
    <scope>NUCLEOTIDE SEQUENCE [LARGE SCALE GENOMIC DNA]</scope>
    <source>
        <strain evidence="3">oilRF-744-wt-GAM-9</strain>
    </source>
</reference>
<dbReference type="Proteomes" id="UP001297600">
    <property type="component" value="Unassembled WGS sequence"/>
</dbReference>
<keyword evidence="3" id="KW-1185">Reference proteome</keyword>
<feature type="domain" description="KilA-N" evidence="1">
    <location>
        <begin position="2"/>
        <end position="136"/>
    </location>
</feature>
<dbReference type="InterPro" id="IPR018004">
    <property type="entry name" value="KilA/APSES_HTH"/>
</dbReference>
<comment type="caution">
    <text evidence="2">The sequence shown here is derived from an EMBL/GenBank/DDBJ whole genome shotgun (WGS) entry which is preliminary data.</text>
</comment>
<accession>A0ABS9MUG5</accession>
<dbReference type="InterPro" id="IPR017880">
    <property type="entry name" value="KilA_N"/>
</dbReference>
<sequence length="269" mass="30464">MATQISKFSTLNISAYNVPDVGDFISLTQMAASQGGQDLLTEWLKNKNTIEFLEVWEKLNNPNFNDSACQTILMQAGVNRFRLPVKKWVSETNAIGIVARSGRYGGTFAHIDIALEFAGWLSPTLRLYVISEFKRFKQHEGEQLGWNVNRLLSKTAYRLHTDAVKEMLAFDHGDDSKYVYASEADLLNMAVFGQTAAEFKKSHPDFKGNMRDVASVDQLLVLAQLESQNALLIKQMASKQERFNYLVKEAARQLESLKKRPLLKNAEHK</sequence>
<evidence type="ECO:0000313" key="2">
    <source>
        <dbReference type="EMBL" id="MCG5031984.1"/>
    </source>
</evidence>
<evidence type="ECO:0000313" key="3">
    <source>
        <dbReference type="Proteomes" id="UP001297600"/>
    </source>
</evidence>
<proteinExistence type="predicted"/>
<protein>
    <submittedName>
        <fullName evidence="2">KilA-N domain-containing protein</fullName>
    </submittedName>
</protein>
<dbReference type="PROSITE" id="PS51301">
    <property type="entry name" value="KILA_N"/>
    <property type="match status" value="1"/>
</dbReference>
<gene>
    <name evidence="2" type="ORF">MAF45_11130</name>
</gene>
<organism evidence="2 3">
    <name type="scientific">Mesosutterella porci</name>
    <dbReference type="NCBI Taxonomy" id="2915351"/>
    <lineage>
        <taxon>Bacteria</taxon>
        <taxon>Pseudomonadati</taxon>
        <taxon>Pseudomonadota</taxon>
        <taxon>Betaproteobacteria</taxon>
        <taxon>Burkholderiales</taxon>
        <taxon>Sutterellaceae</taxon>
        <taxon>Mesosutterella</taxon>
    </lineage>
</organism>
<dbReference type="EMBL" id="JAKNCT010000021">
    <property type="protein sequence ID" value="MCG5031984.1"/>
    <property type="molecule type" value="Genomic_DNA"/>
</dbReference>
<name>A0ABS9MUG5_9BURK</name>
<dbReference type="RefSeq" id="WP_237980710.1">
    <property type="nucleotide sequence ID" value="NZ_JAKNCT010000021.1"/>
</dbReference>
<dbReference type="SMART" id="SM01252">
    <property type="entry name" value="KilA-N"/>
    <property type="match status" value="1"/>
</dbReference>